<organism evidence="1 2">
    <name type="scientific">Polarella glacialis</name>
    <name type="common">Dinoflagellate</name>
    <dbReference type="NCBI Taxonomy" id="89957"/>
    <lineage>
        <taxon>Eukaryota</taxon>
        <taxon>Sar</taxon>
        <taxon>Alveolata</taxon>
        <taxon>Dinophyceae</taxon>
        <taxon>Suessiales</taxon>
        <taxon>Suessiaceae</taxon>
        <taxon>Polarella</taxon>
    </lineage>
</organism>
<gene>
    <name evidence="1" type="ORF">PGLA1383_LOCUS28910</name>
</gene>
<evidence type="ECO:0000313" key="2">
    <source>
        <dbReference type="Proteomes" id="UP000654075"/>
    </source>
</evidence>
<dbReference type="OrthoDB" id="408554at2759"/>
<proteinExistence type="predicted"/>
<accession>A0A813FF59</accession>
<name>A0A813FF59_POLGL</name>
<dbReference type="AlphaFoldDB" id="A0A813FF59"/>
<evidence type="ECO:0000313" key="1">
    <source>
        <dbReference type="EMBL" id="CAE8611100.1"/>
    </source>
</evidence>
<dbReference type="EMBL" id="CAJNNV010024911">
    <property type="protein sequence ID" value="CAE8611100.1"/>
    <property type="molecule type" value="Genomic_DNA"/>
</dbReference>
<dbReference type="OMA" id="GNESDWR"/>
<protein>
    <submittedName>
        <fullName evidence="1">Uncharacterized protein</fullName>
    </submittedName>
</protein>
<comment type="caution">
    <text evidence="1">The sequence shown here is derived from an EMBL/GenBank/DDBJ whole genome shotgun (WGS) entry which is preliminary data.</text>
</comment>
<sequence length="204" mass="22923">MATAADIVGWWDLSWSGGTFPVCFRPAGLFFCPSFQAAARWALEGDVIRIDWAKFGRYELKVNVATQCLEGSALPRNDADSNNWRKATYKHALTPVDRVLLGDGAGSEWDFEWSGGRFEVQFKADGYNHFICQSFPSHSHWSCEGSKILINWGQHGNYELLIDPEAKFMQGCLVGGNPATDWRKARLLRNLPVTGVVEQCDQHH</sequence>
<keyword evidence="2" id="KW-1185">Reference proteome</keyword>
<dbReference type="Proteomes" id="UP000654075">
    <property type="component" value="Unassembled WGS sequence"/>
</dbReference>
<reference evidence="1" key="1">
    <citation type="submission" date="2021-02" db="EMBL/GenBank/DDBJ databases">
        <authorList>
            <person name="Dougan E. K."/>
            <person name="Rhodes N."/>
            <person name="Thang M."/>
            <person name="Chan C."/>
        </authorList>
    </citation>
    <scope>NUCLEOTIDE SEQUENCE</scope>
</reference>